<protein>
    <recommendedName>
        <fullName evidence="2 3">Single-stranded DNA-binding protein</fullName>
    </recommendedName>
</protein>
<dbReference type="CDD" id="cd04496">
    <property type="entry name" value="SSB_OBF"/>
    <property type="match status" value="1"/>
</dbReference>
<gene>
    <name evidence="5" type="primary">ssb</name>
    <name evidence="5" type="ORF">NUH29_05765</name>
</gene>
<dbReference type="PIRSF" id="PIRSF002070">
    <property type="entry name" value="SSB"/>
    <property type="match status" value="1"/>
</dbReference>
<dbReference type="RefSeq" id="WP_258798076.1">
    <property type="nucleotide sequence ID" value="NZ_JANTHX010000005.1"/>
</dbReference>
<dbReference type="Proteomes" id="UP001205337">
    <property type="component" value="Unassembled WGS sequence"/>
</dbReference>
<dbReference type="InterPro" id="IPR011344">
    <property type="entry name" value="ssDNA-bd"/>
</dbReference>
<dbReference type="Gene3D" id="2.40.50.140">
    <property type="entry name" value="Nucleic acid-binding proteins"/>
    <property type="match status" value="1"/>
</dbReference>
<name>A0ABT1ZEC1_9MICO</name>
<comment type="caution">
    <text evidence="5">The sequence shown here is derived from an EMBL/GenBank/DDBJ whole genome shotgun (WGS) entry which is preliminary data.</text>
</comment>
<evidence type="ECO:0000256" key="2">
    <source>
        <dbReference type="PIRNR" id="PIRNR002070"/>
    </source>
</evidence>
<dbReference type="SUPFAM" id="SSF50249">
    <property type="entry name" value="Nucleic acid-binding proteins"/>
    <property type="match status" value="1"/>
</dbReference>
<evidence type="ECO:0000256" key="3">
    <source>
        <dbReference type="RuleBase" id="RU000524"/>
    </source>
</evidence>
<keyword evidence="6" id="KW-1185">Reference proteome</keyword>
<dbReference type="EMBL" id="JANTHX010000005">
    <property type="protein sequence ID" value="MCS0499056.1"/>
    <property type="molecule type" value="Genomic_DNA"/>
</dbReference>
<dbReference type="Pfam" id="PF00436">
    <property type="entry name" value="SSB"/>
    <property type="match status" value="1"/>
</dbReference>
<accession>A0ABT1ZEC1</accession>
<dbReference type="NCBIfam" id="TIGR00621">
    <property type="entry name" value="ssb"/>
    <property type="match status" value="1"/>
</dbReference>
<evidence type="ECO:0000256" key="4">
    <source>
        <dbReference type="SAM" id="MobiDB-lite"/>
    </source>
</evidence>
<evidence type="ECO:0000313" key="6">
    <source>
        <dbReference type="Proteomes" id="UP001205337"/>
    </source>
</evidence>
<sequence>MTDTVTVAGLVATQIRHTFTSEGLEITSFRLASTSRRYDRASQSWVDGETNWFTITAFRQLAANVHASIEKGHRVIATGRLRVREWQDGEKRGQDVEVVADALGPDLAWGQAQYTRTSRPAAPESRPALHAVPDAPAPDDEGAAADVEGFPAEAPEAVPVPF</sequence>
<dbReference type="PROSITE" id="PS50935">
    <property type="entry name" value="SSB"/>
    <property type="match status" value="1"/>
</dbReference>
<evidence type="ECO:0000313" key="5">
    <source>
        <dbReference type="EMBL" id="MCS0499056.1"/>
    </source>
</evidence>
<feature type="region of interest" description="Disordered" evidence="4">
    <location>
        <begin position="114"/>
        <end position="162"/>
    </location>
</feature>
<dbReference type="InterPro" id="IPR012340">
    <property type="entry name" value="NA-bd_OB-fold"/>
</dbReference>
<proteinExistence type="predicted"/>
<feature type="compositionally biased region" description="Low complexity" evidence="4">
    <location>
        <begin position="144"/>
        <end position="162"/>
    </location>
</feature>
<reference evidence="5 6" key="1">
    <citation type="submission" date="2022-08" db="EMBL/GenBank/DDBJ databases">
        <authorList>
            <person name="Li F."/>
        </authorList>
    </citation>
    <scope>NUCLEOTIDE SEQUENCE [LARGE SCALE GENOMIC DNA]</scope>
    <source>
        <strain evidence="5 6">10F1B-8-1</strain>
    </source>
</reference>
<evidence type="ECO:0000256" key="1">
    <source>
        <dbReference type="ARBA" id="ARBA00023125"/>
    </source>
</evidence>
<keyword evidence="1 2" id="KW-0238">DNA-binding</keyword>
<organism evidence="5 6">
    <name type="scientific">Protaetiibacter mangrovi</name>
    <dbReference type="NCBI Taxonomy" id="2970926"/>
    <lineage>
        <taxon>Bacteria</taxon>
        <taxon>Bacillati</taxon>
        <taxon>Actinomycetota</taxon>
        <taxon>Actinomycetes</taxon>
        <taxon>Micrococcales</taxon>
        <taxon>Microbacteriaceae</taxon>
        <taxon>Protaetiibacter</taxon>
    </lineage>
</organism>
<dbReference type="InterPro" id="IPR000424">
    <property type="entry name" value="Primosome_PriB/ssb"/>
</dbReference>
<dbReference type="GO" id="GO:0003677">
    <property type="term" value="F:DNA binding"/>
    <property type="evidence" value="ECO:0007669"/>
    <property type="project" value="UniProtKB-KW"/>
</dbReference>